<dbReference type="NCBIfam" id="TIGR01498">
    <property type="entry name" value="folK"/>
    <property type="match status" value="1"/>
</dbReference>
<evidence type="ECO:0000313" key="15">
    <source>
        <dbReference type="Proteomes" id="UP000309215"/>
    </source>
</evidence>
<keyword evidence="5 14" id="KW-0808">Transferase</keyword>
<evidence type="ECO:0000256" key="12">
    <source>
        <dbReference type="ARBA" id="ARBA00033413"/>
    </source>
</evidence>
<evidence type="ECO:0000256" key="9">
    <source>
        <dbReference type="ARBA" id="ARBA00022909"/>
    </source>
</evidence>
<evidence type="ECO:0000256" key="5">
    <source>
        <dbReference type="ARBA" id="ARBA00022679"/>
    </source>
</evidence>
<dbReference type="AlphaFoldDB" id="A0A4U1J986"/>
<dbReference type="OrthoDB" id="9808041at2"/>
<dbReference type="GO" id="GO:0003848">
    <property type="term" value="F:2-amino-4-hydroxy-6-hydroxymethyldihydropteridine diphosphokinase activity"/>
    <property type="evidence" value="ECO:0007669"/>
    <property type="project" value="UniProtKB-EC"/>
</dbReference>
<comment type="pathway">
    <text evidence="1">Cofactor biosynthesis; tetrahydrofolate biosynthesis; 2-amino-4-hydroxy-6-hydroxymethyl-7,8-dihydropteridine diphosphate from 7,8-dihydroneopterin triphosphate: step 4/4.</text>
</comment>
<evidence type="ECO:0000256" key="6">
    <source>
        <dbReference type="ARBA" id="ARBA00022741"/>
    </source>
</evidence>
<evidence type="ECO:0000256" key="1">
    <source>
        <dbReference type="ARBA" id="ARBA00005051"/>
    </source>
</evidence>
<reference evidence="14 15" key="1">
    <citation type="submission" date="2019-04" db="EMBL/GenBank/DDBJ databases">
        <authorList>
            <person name="Li Y."/>
            <person name="Wang J."/>
        </authorList>
    </citation>
    <scope>NUCLEOTIDE SEQUENCE [LARGE SCALE GENOMIC DNA]</scope>
    <source>
        <strain evidence="14 15">DSM 14668</strain>
    </source>
</reference>
<proteinExistence type="inferred from homology"/>
<evidence type="ECO:0000256" key="4">
    <source>
        <dbReference type="ARBA" id="ARBA00016218"/>
    </source>
</evidence>
<dbReference type="GO" id="GO:0046654">
    <property type="term" value="P:tetrahydrofolate biosynthetic process"/>
    <property type="evidence" value="ECO:0007669"/>
    <property type="project" value="UniProtKB-UniPathway"/>
</dbReference>
<dbReference type="InterPro" id="IPR035907">
    <property type="entry name" value="Hppk_sf"/>
</dbReference>
<comment type="caution">
    <text evidence="14">The sequence shown here is derived from an EMBL/GenBank/DDBJ whole genome shotgun (WGS) entry which is preliminary data.</text>
</comment>
<dbReference type="Gene3D" id="3.30.70.560">
    <property type="entry name" value="7,8-Dihydro-6-hydroxymethylpterin-pyrophosphokinase HPPK"/>
    <property type="match status" value="1"/>
</dbReference>
<comment type="similarity">
    <text evidence="2">Belongs to the HPPK family.</text>
</comment>
<dbReference type="InterPro" id="IPR000550">
    <property type="entry name" value="Hppk"/>
</dbReference>
<evidence type="ECO:0000256" key="10">
    <source>
        <dbReference type="ARBA" id="ARBA00029409"/>
    </source>
</evidence>
<dbReference type="CDD" id="cd00483">
    <property type="entry name" value="HPPK"/>
    <property type="match status" value="1"/>
</dbReference>
<keyword evidence="15" id="KW-1185">Reference proteome</keyword>
<name>A0A4U1J986_9BACT</name>
<dbReference type="EMBL" id="SSMQ01000024">
    <property type="protein sequence ID" value="TKD04552.1"/>
    <property type="molecule type" value="Genomic_DNA"/>
</dbReference>
<dbReference type="EC" id="2.7.6.3" evidence="3"/>
<dbReference type="PANTHER" id="PTHR43071:SF1">
    <property type="entry name" value="2-AMINO-4-HYDROXY-6-HYDROXYMETHYLDIHYDROPTERIDINE PYROPHOSPHOKINASE"/>
    <property type="match status" value="1"/>
</dbReference>
<keyword evidence="6" id="KW-0547">Nucleotide-binding</keyword>
<evidence type="ECO:0000313" key="14">
    <source>
        <dbReference type="EMBL" id="TKD04552.1"/>
    </source>
</evidence>
<evidence type="ECO:0000256" key="7">
    <source>
        <dbReference type="ARBA" id="ARBA00022777"/>
    </source>
</evidence>
<accession>A0A4U1J986</accession>
<dbReference type="PROSITE" id="PS00794">
    <property type="entry name" value="HPPK"/>
    <property type="match status" value="1"/>
</dbReference>
<protein>
    <recommendedName>
        <fullName evidence="4">2-amino-4-hydroxy-6-hydroxymethyldihydropteridine pyrophosphokinase</fullName>
        <ecNumber evidence="3">2.7.6.3</ecNumber>
    </recommendedName>
    <alternativeName>
        <fullName evidence="11">6-hydroxymethyl-7,8-dihydropterin pyrophosphokinase</fullName>
    </alternativeName>
    <alternativeName>
        <fullName evidence="12">7,8-dihydro-6-hydroxymethylpterin-pyrophosphokinase</fullName>
    </alternativeName>
</protein>
<evidence type="ECO:0000256" key="8">
    <source>
        <dbReference type="ARBA" id="ARBA00022840"/>
    </source>
</evidence>
<dbReference type="GO" id="GO:0046656">
    <property type="term" value="P:folic acid biosynthetic process"/>
    <property type="evidence" value="ECO:0007669"/>
    <property type="project" value="UniProtKB-KW"/>
</dbReference>
<evidence type="ECO:0000256" key="2">
    <source>
        <dbReference type="ARBA" id="ARBA00005810"/>
    </source>
</evidence>
<keyword evidence="7 14" id="KW-0418">Kinase</keyword>
<organism evidence="14 15">
    <name type="scientific">Polyangium fumosum</name>
    <dbReference type="NCBI Taxonomy" id="889272"/>
    <lineage>
        <taxon>Bacteria</taxon>
        <taxon>Pseudomonadati</taxon>
        <taxon>Myxococcota</taxon>
        <taxon>Polyangia</taxon>
        <taxon>Polyangiales</taxon>
        <taxon>Polyangiaceae</taxon>
        <taxon>Polyangium</taxon>
    </lineage>
</organism>
<sequence length="162" mass="17578">MLHARRIALALGSNLGDRAATIECAIADLRDTPGFVVVDCSPLYVTPPAGGPPQGDYLNGAVLVSTALPARDVLARTQAIERSLGRVRPDPVRWGPRTIDIDILWIEGECIDEPGLEVPHPRLEGRVFALRPLLDVAPDATHPRTGKRYDELPAAHLPMMRA</sequence>
<feature type="domain" description="7,8-dihydro-6-hydroxymethylpterin-pyrophosphokinase" evidence="13">
    <location>
        <begin position="93"/>
        <end position="104"/>
    </location>
</feature>
<evidence type="ECO:0000256" key="11">
    <source>
        <dbReference type="ARBA" id="ARBA00029766"/>
    </source>
</evidence>
<evidence type="ECO:0000256" key="3">
    <source>
        <dbReference type="ARBA" id="ARBA00013253"/>
    </source>
</evidence>
<dbReference type="SUPFAM" id="SSF55083">
    <property type="entry name" value="6-hydroxymethyl-7,8-dihydropterin pyrophosphokinase, HPPK"/>
    <property type="match status" value="1"/>
</dbReference>
<keyword evidence="9" id="KW-0289">Folate biosynthesis</keyword>
<gene>
    <name evidence="14" type="primary">folK</name>
    <name evidence="14" type="ORF">E8A74_23390</name>
</gene>
<dbReference type="Proteomes" id="UP000309215">
    <property type="component" value="Unassembled WGS sequence"/>
</dbReference>
<keyword evidence="8" id="KW-0067">ATP-binding</keyword>
<dbReference type="Pfam" id="PF01288">
    <property type="entry name" value="HPPK"/>
    <property type="match status" value="1"/>
</dbReference>
<dbReference type="GO" id="GO:0016301">
    <property type="term" value="F:kinase activity"/>
    <property type="evidence" value="ECO:0007669"/>
    <property type="project" value="UniProtKB-KW"/>
</dbReference>
<comment type="function">
    <text evidence="10">Catalyzes the transfer of pyrophosphate from adenosine triphosphate (ATP) to 6-hydroxymethyl-7,8-dihydropterin, an enzymatic step in folate biosynthesis pathway.</text>
</comment>
<dbReference type="GO" id="GO:0005524">
    <property type="term" value="F:ATP binding"/>
    <property type="evidence" value="ECO:0007669"/>
    <property type="project" value="UniProtKB-KW"/>
</dbReference>
<evidence type="ECO:0000259" key="13">
    <source>
        <dbReference type="PROSITE" id="PS00794"/>
    </source>
</evidence>
<dbReference type="RefSeq" id="WP_136931277.1">
    <property type="nucleotide sequence ID" value="NZ_SSMQ01000024.1"/>
</dbReference>
<dbReference type="PANTHER" id="PTHR43071">
    <property type="entry name" value="2-AMINO-4-HYDROXY-6-HYDROXYMETHYLDIHYDROPTERIDINE PYROPHOSPHOKINASE"/>
    <property type="match status" value="1"/>
</dbReference>
<dbReference type="UniPathway" id="UPA00077">
    <property type="reaction ID" value="UER00155"/>
</dbReference>